<proteinExistence type="predicted"/>
<feature type="transmembrane region" description="Helical" evidence="1">
    <location>
        <begin position="35"/>
        <end position="54"/>
    </location>
</feature>
<dbReference type="EMBL" id="VITT01000010">
    <property type="protein sequence ID" value="TWB56612.1"/>
    <property type="molecule type" value="Genomic_DNA"/>
</dbReference>
<protein>
    <recommendedName>
        <fullName evidence="4">Iron uptake protein</fullName>
    </recommendedName>
</protein>
<evidence type="ECO:0000313" key="3">
    <source>
        <dbReference type="Proteomes" id="UP000318050"/>
    </source>
</evidence>
<accession>A0A560IC35</accession>
<dbReference type="Proteomes" id="UP000318050">
    <property type="component" value="Unassembled WGS sequence"/>
</dbReference>
<sequence length="84" mass="8342">MLAAIVGTYALAWGFGALGAVIGMRLGMAPAESTALFGLLALLTMPAVALWALAASNVGRVWAALALGTLVQIALAYLARGAGA</sequence>
<organism evidence="2 3">
    <name type="scientific">Nitrospirillum amazonense</name>
    <dbReference type="NCBI Taxonomy" id="28077"/>
    <lineage>
        <taxon>Bacteria</taxon>
        <taxon>Pseudomonadati</taxon>
        <taxon>Pseudomonadota</taxon>
        <taxon>Alphaproteobacteria</taxon>
        <taxon>Rhodospirillales</taxon>
        <taxon>Azospirillaceae</taxon>
        <taxon>Nitrospirillum</taxon>
    </lineage>
</organism>
<feature type="transmembrane region" description="Helical" evidence="1">
    <location>
        <begin position="61"/>
        <end position="79"/>
    </location>
</feature>
<keyword evidence="1" id="KW-1133">Transmembrane helix</keyword>
<gene>
    <name evidence="2" type="ORF">FBZ92_11032</name>
</gene>
<comment type="caution">
    <text evidence="2">The sequence shown here is derived from an EMBL/GenBank/DDBJ whole genome shotgun (WGS) entry which is preliminary data.</text>
</comment>
<evidence type="ECO:0008006" key="4">
    <source>
        <dbReference type="Google" id="ProtNLM"/>
    </source>
</evidence>
<dbReference type="OrthoDB" id="7366321at2"/>
<keyword evidence="1" id="KW-0812">Transmembrane</keyword>
<name>A0A560IC35_9PROT</name>
<reference evidence="2 3" key="1">
    <citation type="submission" date="2019-06" db="EMBL/GenBank/DDBJ databases">
        <title>Genomic Encyclopedia of Type Strains, Phase IV (KMG-V): Genome sequencing to study the core and pangenomes of soil and plant-associated prokaryotes.</title>
        <authorList>
            <person name="Whitman W."/>
        </authorList>
    </citation>
    <scope>NUCLEOTIDE SEQUENCE [LARGE SCALE GENOMIC DNA]</scope>
    <source>
        <strain evidence="2 3">BR 11140</strain>
    </source>
</reference>
<evidence type="ECO:0000313" key="2">
    <source>
        <dbReference type="EMBL" id="TWB56612.1"/>
    </source>
</evidence>
<dbReference type="AlphaFoldDB" id="A0A560IC35"/>
<evidence type="ECO:0000256" key="1">
    <source>
        <dbReference type="SAM" id="Phobius"/>
    </source>
</evidence>
<keyword evidence="1" id="KW-0472">Membrane</keyword>